<sequence>MVNLGRPVYITVRAVTNQIGNDIRRGLRGAQGDVSRAGEDMGKAFTSGFNRGVDTNVFRRVANGIRTMVPEADAARAAFQTMVRTGYTLGTALVGVVGAISSVISGLVALAGAAGGAVTTVSVLGNVMFALGAGMIASRLALSGVGGALQKLNQQSRATAVTSGRTAVQAVRDSQARESATQRIEDAERSLARTIEANRDRIVDANNAVRDAQLALNDAIRAGREEIQQIGFDAEDAAINEQKAALDLEKARLTLAKVQDLPPNNRARREAELAFAEAELNYRKAKDANADLAREQDRLAKTGVNGLDSVIDARDRLAKAEADKAKTVKDALRDEEDALRNVADARKNAQNVADRQGAAAIPGASVSGGGGAPWDEGLNDAQRRFVLFLNSLRPKFEELKRIAAEAFLPRLQTAIENLANRAYPTIARGIGLVAAAMGDAAITLSEYITSGRNLEKLNAMFETSAPLIRTLGSIFGRLYDILLSIFVATAPMAQRFFDFINGSLGQFADYLNSFEGNASLVTFFGKAEAVAVQFGSIFGNIFRGIGAVIDANLGPGTGGDIMLQWLEKATADWGTKGGSLITFFQNVATNATAVLTTLGDLVAILGRVGENQNIGKAFETLLEGGPALENILQKTADAAPMLAELIVTITQIVDALTDTGAIEAFLGTLNEIATWVREFVAQPAVKAFLDFFGRIFASMSAVGLVLGGVSFGLKVLLGVFAAMLGPVATVVGLISKFRAAMMLSTAATAASAAATGASTAANAANAAATTASAKATGMAIIKQKAAAAAQWLFNAAMNANPIMLVVTAIAALVAGLVWFFTQTELGKEIWANFTKFIAEAWANVSQFLTEAFTNVSNFLTETWTNISNFFSGLWNGIVAIFQGAVNWLLDMFLNWTIYGLIIQNWDTIVAFFQEVWNNIMGFFDAAFKWIDSYVLQPMIKAFQFVGFIFNEVGRFIGDVWRNIQNAINVVWQWIDRNIFAPIRLALNILQLAFTLAGAVIQKAWQDLQNALNAVWLWIDQNVFDPIKTAVGLVQKAFENVGAGIAKAWDGIKKAAAVPINFVIDTVYNNGLRSFWNDIADNLNMKNLKLPKAKTVAFAQGGVMPGYSPGRDIHKFYSPTGGWLHLSGGEAIMRPEWTRAVGGPAAVARMNRAARNGQAFASGGVYSAPRVQRFANGGTTNFAGDFLDGLGNIMSIIGDFFVNPIDAVQKHLINGLIKPLLDNGDDSLFGQLIGGIPIRIAEGIGNAFKSFFGGASGVQGTAGMGWRAMQALVEQSIPGARITSAYRPGSITVNGGKSYHGSGRAIDVVPATMDTFNRMLALFPNARELIYSPAGNRQLLNGKPHYWTGAVRATHWDHVHAAMANGGTVFPRTGGSIVQVAEAGRAERIEPLDENGISERDKAWAREFMGGAGGGVTINVYQLPNEDQQALAENISRILSSKMRRGGL</sequence>
<keyword evidence="2" id="KW-1133">Transmembrane helix</keyword>
<dbReference type="EMBL" id="OK040790">
    <property type="protein sequence ID" value="UDL15885.1"/>
    <property type="molecule type" value="Genomic_DNA"/>
</dbReference>
<proteinExistence type="predicted"/>
<organism evidence="3 4">
    <name type="scientific">Microbacterium phage Pumpernickel</name>
    <dbReference type="NCBI Taxonomy" id="2885983"/>
    <lineage>
        <taxon>Viruses</taxon>
        <taxon>Duplodnaviria</taxon>
        <taxon>Heunggongvirae</taxon>
        <taxon>Uroviricota</taxon>
        <taxon>Caudoviricetes</taxon>
        <taxon>Pumpernickelvirus</taxon>
        <taxon>Pumpernickelvirus pumpernickel</taxon>
    </lineage>
</organism>
<evidence type="ECO:0000256" key="2">
    <source>
        <dbReference type="SAM" id="Phobius"/>
    </source>
</evidence>
<evidence type="ECO:0000313" key="4">
    <source>
        <dbReference type="Proteomes" id="UP000827768"/>
    </source>
</evidence>
<keyword evidence="4" id="KW-1185">Reference proteome</keyword>
<evidence type="ECO:0000256" key="1">
    <source>
        <dbReference type="SAM" id="Coils"/>
    </source>
</evidence>
<feature type="transmembrane region" description="Helical" evidence="2">
    <location>
        <begin position="802"/>
        <end position="820"/>
    </location>
</feature>
<reference evidence="3" key="1">
    <citation type="submission" date="2021-09" db="EMBL/GenBank/DDBJ databases">
        <authorList>
            <person name="Andersen S.H."/>
            <person name="Beall E.A."/>
            <person name="Cappelle B."/>
            <person name="Falteisek K.J."/>
            <person name="Fenske B.A."/>
            <person name="Gansluckner N.W."/>
            <person name="Gilbertson S.M."/>
            <person name="Krings K.J."/>
            <person name="Mobeck M."/>
            <person name="Odeku J.O."/>
            <person name="Poncelet M.E."/>
            <person name="Rohr J.R."/>
            <person name="Rolands L."/>
            <person name="Whipple C.D."/>
            <person name="Whipple E.M."/>
            <person name="Spring A.M."/>
            <person name="Klyczek K."/>
            <person name="Garlena R.A."/>
            <person name="Russell D.A."/>
            <person name="Pope W.H."/>
            <person name="Jacobs-Sera D."/>
            <person name="Hatfull G.F."/>
        </authorList>
    </citation>
    <scope>NUCLEOTIDE SEQUENCE</scope>
</reference>
<feature type="transmembrane region" description="Helical" evidence="2">
    <location>
        <begin position="691"/>
        <end position="709"/>
    </location>
</feature>
<feature type="transmembrane region" description="Helical" evidence="2">
    <location>
        <begin position="123"/>
        <end position="142"/>
    </location>
</feature>
<dbReference type="RefSeq" id="YP_010755125.1">
    <property type="nucleotide sequence ID" value="NC_073468.1"/>
</dbReference>
<name>A0AAE8Y739_9CAUD</name>
<dbReference type="Proteomes" id="UP000827768">
    <property type="component" value="Segment"/>
</dbReference>
<evidence type="ECO:0000313" key="3">
    <source>
        <dbReference type="EMBL" id="UDL15885.1"/>
    </source>
</evidence>
<keyword evidence="1" id="KW-0175">Coiled coil</keyword>
<dbReference type="KEGG" id="vg:80019734"/>
<feature type="transmembrane region" description="Helical" evidence="2">
    <location>
        <begin position="869"/>
        <end position="889"/>
    </location>
</feature>
<gene>
    <name evidence="3" type="primary">94</name>
    <name evidence="3" type="ORF">SEA_PUMPERNICKEL_94</name>
</gene>
<dbReference type="GeneID" id="80019734"/>
<keyword evidence="2" id="KW-0812">Transmembrane</keyword>
<feature type="transmembrane region" description="Helical" evidence="2">
    <location>
        <begin position="715"/>
        <end position="734"/>
    </location>
</feature>
<protein>
    <submittedName>
        <fullName evidence="3">Tape measure protein</fullName>
    </submittedName>
</protein>
<accession>A0AAE8Y739</accession>
<keyword evidence="2" id="KW-0472">Membrane</keyword>
<feature type="coiled-coil region" evidence="1">
    <location>
        <begin position="268"/>
        <end position="302"/>
    </location>
</feature>
<feature type="transmembrane region" description="Helical" evidence="2">
    <location>
        <begin position="86"/>
        <end position="111"/>
    </location>
</feature>